<keyword evidence="2 6" id="KW-0808">Transferase</keyword>
<dbReference type="PANTHER" id="PTHR43178">
    <property type="entry name" value="DIHYDROLIPOAMIDE ACETYLTRANSFERASE COMPONENT OF PYRUVATE DEHYDROGENASE COMPLEX"/>
    <property type="match status" value="1"/>
</dbReference>
<dbReference type="GO" id="GO:0005737">
    <property type="term" value="C:cytoplasm"/>
    <property type="evidence" value="ECO:0007669"/>
    <property type="project" value="TreeGrafter"/>
</dbReference>
<organism evidence="6 7">
    <name type="scientific">Natrialba aegyptia DSM 13077</name>
    <dbReference type="NCBI Taxonomy" id="1227491"/>
    <lineage>
        <taxon>Archaea</taxon>
        <taxon>Methanobacteriati</taxon>
        <taxon>Methanobacteriota</taxon>
        <taxon>Stenosarchaea group</taxon>
        <taxon>Halobacteria</taxon>
        <taxon>Halobacteriales</taxon>
        <taxon>Natrialbaceae</taxon>
        <taxon>Natrialba</taxon>
    </lineage>
</organism>
<dbReference type="GO" id="GO:0031405">
    <property type="term" value="F:lipoic acid binding"/>
    <property type="evidence" value="ECO:0007669"/>
    <property type="project" value="TreeGrafter"/>
</dbReference>
<feature type="region of interest" description="Disordered" evidence="4">
    <location>
        <begin position="1"/>
        <end position="48"/>
    </location>
</feature>
<dbReference type="Gene3D" id="3.30.559.10">
    <property type="entry name" value="Chloramphenicol acetyltransferase-like domain"/>
    <property type="match status" value="1"/>
</dbReference>
<evidence type="ECO:0000256" key="2">
    <source>
        <dbReference type="ARBA" id="ARBA00022679"/>
    </source>
</evidence>
<evidence type="ECO:0000256" key="4">
    <source>
        <dbReference type="SAM" id="MobiDB-lite"/>
    </source>
</evidence>
<sequence length="266" mass="29069">MTDTGPATDTDTDTDPDPDSDRTNNAPATNASESDLGRTVSEERSLSRMRQTIADHFQESSRNAVHVTISREIDAETLLQATESAATTLDADISVFDLVLRAVSATLGEHPAVNATFEDETHVLYEEHNIGIAIDIEAGLVTPVLRHLDSKSLAELATERRRLTERVQEGEYSMRDLRGGTFTVSNLGVFGVDSLTPISNPPEIAILGVNRIRERAQRGSDGVVFRNQLPVDLSFDHRLVDGADAARFLETFAEHVENSDRFVPAG</sequence>
<evidence type="ECO:0000259" key="5">
    <source>
        <dbReference type="Pfam" id="PF00198"/>
    </source>
</evidence>
<comment type="caution">
    <text evidence="6">The sequence shown here is derived from an EMBL/GenBank/DDBJ whole genome shotgun (WGS) entry which is preliminary data.</text>
</comment>
<accession>M0AGK5</accession>
<evidence type="ECO:0000313" key="7">
    <source>
        <dbReference type="Proteomes" id="UP000011591"/>
    </source>
</evidence>
<evidence type="ECO:0000256" key="1">
    <source>
        <dbReference type="ARBA" id="ARBA00001938"/>
    </source>
</evidence>
<keyword evidence="7" id="KW-1185">Reference proteome</keyword>
<dbReference type="GO" id="GO:0016407">
    <property type="term" value="F:acetyltransferase activity"/>
    <property type="evidence" value="ECO:0007669"/>
    <property type="project" value="TreeGrafter"/>
</dbReference>
<dbReference type="Proteomes" id="UP000011591">
    <property type="component" value="Unassembled WGS sequence"/>
</dbReference>
<keyword evidence="3" id="KW-0012">Acyltransferase</keyword>
<proteinExistence type="predicted"/>
<evidence type="ECO:0000256" key="3">
    <source>
        <dbReference type="ARBA" id="ARBA00023315"/>
    </source>
</evidence>
<dbReference type="InterPro" id="IPR001078">
    <property type="entry name" value="2-oxoacid_DH_actylTfrase"/>
</dbReference>
<protein>
    <submittedName>
        <fullName evidence="6">Dihydrolipoyllysine-residue acetyltransferase</fullName>
    </submittedName>
</protein>
<evidence type="ECO:0000313" key="6">
    <source>
        <dbReference type="EMBL" id="ELY97699.1"/>
    </source>
</evidence>
<dbReference type="RefSeq" id="WP_006667806.1">
    <property type="nucleotide sequence ID" value="NZ_AOIP01000065.1"/>
</dbReference>
<dbReference type="SUPFAM" id="SSF52777">
    <property type="entry name" value="CoA-dependent acyltransferases"/>
    <property type="match status" value="1"/>
</dbReference>
<dbReference type="InterPro" id="IPR023213">
    <property type="entry name" value="CAT-like_dom_sf"/>
</dbReference>
<dbReference type="AlphaFoldDB" id="M0AGK5"/>
<reference evidence="6 7" key="1">
    <citation type="journal article" date="2014" name="PLoS Genet.">
        <title>Phylogenetically driven sequencing of extremely halophilic archaea reveals strategies for static and dynamic osmo-response.</title>
        <authorList>
            <person name="Becker E.A."/>
            <person name="Seitzer P.M."/>
            <person name="Tritt A."/>
            <person name="Larsen D."/>
            <person name="Krusor M."/>
            <person name="Yao A.I."/>
            <person name="Wu D."/>
            <person name="Madern D."/>
            <person name="Eisen J.A."/>
            <person name="Darling A.E."/>
            <person name="Facciotti M.T."/>
        </authorList>
    </citation>
    <scope>NUCLEOTIDE SEQUENCE [LARGE SCALE GENOMIC DNA]</scope>
    <source>
        <strain evidence="6 7">DSM 13077</strain>
    </source>
</reference>
<comment type="cofactor">
    <cofactor evidence="1">
        <name>(R)-lipoate</name>
        <dbReference type="ChEBI" id="CHEBI:83088"/>
    </cofactor>
</comment>
<dbReference type="OrthoDB" id="56234at2157"/>
<dbReference type="InterPro" id="IPR050743">
    <property type="entry name" value="2-oxoacid_DH_E2_comp"/>
</dbReference>
<dbReference type="PATRIC" id="fig|1227491.4.peg.4464"/>
<dbReference type="PANTHER" id="PTHR43178:SF5">
    <property type="entry name" value="LIPOAMIDE ACYLTRANSFERASE COMPONENT OF BRANCHED-CHAIN ALPHA-KETO ACID DEHYDROGENASE COMPLEX, MITOCHONDRIAL"/>
    <property type="match status" value="1"/>
</dbReference>
<feature type="compositionally biased region" description="Polar residues" evidence="4">
    <location>
        <begin position="24"/>
        <end position="33"/>
    </location>
</feature>
<dbReference type="Pfam" id="PF00198">
    <property type="entry name" value="2-oxoacid_dh"/>
    <property type="match status" value="1"/>
</dbReference>
<dbReference type="EMBL" id="AOIP01000065">
    <property type="protein sequence ID" value="ELY97699.1"/>
    <property type="molecule type" value="Genomic_DNA"/>
</dbReference>
<gene>
    <name evidence="6" type="ORF">C480_22189</name>
</gene>
<name>M0AGK5_9EURY</name>
<feature type="domain" description="2-oxoacid dehydrogenase acyltransferase catalytic" evidence="5">
    <location>
        <begin position="42"/>
        <end position="260"/>
    </location>
</feature>